<reference evidence="2 3" key="1">
    <citation type="submission" date="2023-11" db="EMBL/GenBank/DDBJ databases">
        <title>Lentzea sokolovensis, sp. nov., Lentzea kristufkii, sp. nov., and Lentzea miocenensis, sp. nov., rare actinobacteria from Sokolov Coal Basin, Miocene lacustrine sediment, Czech Republic.</title>
        <authorList>
            <person name="Lara A."/>
            <person name="Kotroba L."/>
            <person name="Nouioui I."/>
            <person name="Neumann-Schaal M."/>
            <person name="Mast Y."/>
            <person name="Chronakova A."/>
        </authorList>
    </citation>
    <scope>NUCLEOTIDE SEQUENCE [LARGE SCALE GENOMIC DNA]</scope>
    <source>
        <strain evidence="2 3">BCCO 10_0856</strain>
    </source>
</reference>
<accession>A0ABU4SSZ1</accession>
<proteinExistence type="predicted"/>
<organism evidence="2 3">
    <name type="scientific">Lentzea miocenica</name>
    <dbReference type="NCBI Taxonomy" id="3095431"/>
    <lineage>
        <taxon>Bacteria</taxon>
        <taxon>Bacillati</taxon>
        <taxon>Actinomycetota</taxon>
        <taxon>Actinomycetes</taxon>
        <taxon>Pseudonocardiales</taxon>
        <taxon>Pseudonocardiaceae</taxon>
        <taxon>Lentzea</taxon>
    </lineage>
</organism>
<evidence type="ECO:0000256" key="1">
    <source>
        <dbReference type="SAM" id="MobiDB-lite"/>
    </source>
</evidence>
<sequence length="64" mass="6786">MRVALPEVKRPQWNASTFLGLPPATTGSVFWKKRATSSPHTCSGKGSASIDSGGVPNTPWTRSS</sequence>
<evidence type="ECO:0000313" key="2">
    <source>
        <dbReference type="EMBL" id="MDX8028960.1"/>
    </source>
</evidence>
<reference evidence="2 3" key="2">
    <citation type="submission" date="2023-11" db="EMBL/GenBank/DDBJ databases">
        <authorList>
            <person name="Lara A.C."/>
            <person name="Chronakova A."/>
        </authorList>
    </citation>
    <scope>NUCLEOTIDE SEQUENCE [LARGE SCALE GENOMIC DNA]</scope>
    <source>
        <strain evidence="2 3">BCCO 10_0856</strain>
    </source>
</reference>
<dbReference type="Proteomes" id="UP001285521">
    <property type="component" value="Unassembled WGS sequence"/>
</dbReference>
<dbReference type="EMBL" id="JAXAVW010000001">
    <property type="protein sequence ID" value="MDX8028960.1"/>
    <property type="molecule type" value="Genomic_DNA"/>
</dbReference>
<feature type="region of interest" description="Disordered" evidence="1">
    <location>
        <begin position="36"/>
        <end position="64"/>
    </location>
</feature>
<keyword evidence="3" id="KW-1185">Reference proteome</keyword>
<protein>
    <submittedName>
        <fullName evidence="2">Uncharacterized protein</fullName>
    </submittedName>
</protein>
<feature type="compositionally biased region" description="Polar residues" evidence="1">
    <location>
        <begin position="36"/>
        <end position="50"/>
    </location>
</feature>
<gene>
    <name evidence="2" type="ORF">SK803_02000</name>
</gene>
<comment type="caution">
    <text evidence="2">The sequence shown here is derived from an EMBL/GenBank/DDBJ whole genome shotgun (WGS) entry which is preliminary data.</text>
</comment>
<dbReference type="RefSeq" id="WP_319963961.1">
    <property type="nucleotide sequence ID" value="NZ_JAXAVW010000001.1"/>
</dbReference>
<evidence type="ECO:0000313" key="3">
    <source>
        <dbReference type="Proteomes" id="UP001285521"/>
    </source>
</evidence>
<name>A0ABU4SSZ1_9PSEU</name>